<dbReference type="AlphaFoldDB" id="A0AAI9ZMH2"/>
<reference evidence="3" key="1">
    <citation type="submission" date="2021-06" db="EMBL/GenBank/DDBJ databases">
        <title>Comparative genomics, transcriptomics and evolutionary studies reveal genomic signatures of adaptation to plant cell wall in hemibiotrophic fungi.</title>
        <authorList>
            <consortium name="DOE Joint Genome Institute"/>
            <person name="Baroncelli R."/>
            <person name="Diaz J.F."/>
            <person name="Benocci T."/>
            <person name="Peng M."/>
            <person name="Battaglia E."/>
            <person name="Haridas S."/>
            <person name="Andreopoulos W."/>
            <person name="Labutti K."/>
            <person name="Pangilinan J."/>
            <person name="Floch G.L."/>
            <person name="Makela M.R."/>
            <person name="Henrissat B."/>
            <person name="Grigoriev I.V."/>
            <person name="Crouch J.A."/>
            <person name="De Vries R.P."/>
            <person name="Sukno S.A."/>
            <person name="Thon M.R."/>
        </authorList>
    </citation>
    <scope>NUCLEOTIDE SEQUENCE</scope>
    <source>
        <strain evidence="3">CBS 102054</strain>
    </source>
</reference>
<dbReference type="RefSeq" id="XP_060443318.1">
    <property type="nucleotide sequence ID" value="XM_060594637.1"/>
</dbReference>
<evidence type="ECO:0000256" key="1">
    <source>
        <dbReference type="SAM" id="Phobius"/>
    </source>
</evidence>
<feature type="transmembrane region" description="Helical" evidence="1">
    <location>
        <begin position="50"/>
        <end position="73"/>
    </location>
</feature>
<gene>
    <name evidence="3" type="ORF">BDP81DRAFT_472990</name>
</gene>
<comment type="caution">
    <text evidence="3">The sequence shown here is derived from an EMBL/GenBank/DDBJ whole genome shotgun (WGS) entry which is preliminary data.</text>
</comment>
<evidence type="ECO:0000313" key="4">
    <source>
        <dbReference type="Proteomes" id="UP001243989"/>
    </source>
</evidence>
<protein>
    <submittedName>
        <fullName evidence="3">Uncharacterized protein</fullName>
    </submittedName>
</protein>
<evidence type="ECO:0000256" key="2">
    <source>
        <dbReference type="SAM" id="SignalP"/>
    </source>
</evidence>
<dbReference type="Proteomes" id="UP001243989">
    <property type="component" value="Unassembled WGS sequence"/>
</dbReference>
<dbReference type="EMBL" id="JAHMHQ010000014">
    <property type="protein sequence ID" value="KAK1634711.1"/>
    <property type="molecule type" value="Genomic_DNA"/>
</dbReference>
<sequence length="115" mass="12724">MRLLLLLLLLLLLVIITLLPPSIHLPTQSTKLPLTPTKPQVETAVETSDLSLWLFILRILDNLPILFAPRLLLVASTLRRGTGAGAGSLLGRRLLLCIPTVSRMVSLEKQSRQEE</sequence>
<keyword evidence="1" id="KW-0812">Transmembrane</keyword>
<keyword evidence="1" id="KW-0472">Membrane</keyword>
<feature type="signal peptide" evidence="2">
    <location>
        <begin position="1"/>
        <end position="24"/>
    </location>
</feature>
<name>A0AAI9ZMH2_9PEZI</name>
<dbReference type="GeneID" id="85479499"/>
<keyword evidence="1" id="KW-1133">Transmembrane helix</keyword>
<keyword evidence="2" id="KW-0732">Signal</keyword>
<accession>A0AAI9ZMH2</accession>
<evidence type="ECO:0000313" key="3">
    <source>
        <dbReference type="EMBL" id="KAK1634711.1"/>
    </source>
</evidence>
<organism evidence="3 4">
    <name type="scientific">Colletotrichum phormii</name>
    <dbReference type="NCBI Taxonomy" id="359342"/>
    <lineage>
        <taxon>Eukaryota</taxon>
        <taxon>Fungi</taxon>
        <taxon>Dikarya</taxon>
        <taxon>Ascomycota</taxon>
        <taxon>Pezizomycotina</taxon>
        <taxon>Sordariomycetes</taxon>
        <taxon>Hypocreomycetidae</taxon>
        <taxon>Glomerellales</taxon>
        <taxon>Glomerellaceae</taxon>
        <taxon>Colletotrichum</taxon>
        <taxon>Colletotrichum acutatum species complex</taxon>
    </lineage>
</organism>
<keyword evidence="4" id="KW-1185">Reference proteome</keyword>
<proteinExistence type="predicted"/>
<feature type="chain" id="PRO_5042601044" evidence="2">
    <location>
        <begin position="25"/>
        <end position="115"/>
    </location>
</feature>